<comment type="caution">
    <text evidence="1">The sequence shown here is derived from an EMBL/GenBank/DDBJ whole genome shotgun (WGS) entry which is preliminary data.</text>
</comment>
<protein>
    <submittedName>
        <fullName evidence="1">Uncharacterized protein</fullName>
    </submittedName>
</protein>
<gene>
    <name evidence="1" type="ORF">LCGC14_0195370</name>
</gene>
<evidence type="ECO:0000313" key="1">
    <source>
        <dbReference type="EMBL" id="KKN93704.1"/>
    </source>
</evidence>
<organism evidence="1">
    <name type="scientific">marine sediment metagenome</name>
    <dbReference type="NCBI Taxonomy" id="412755"/>
    <lineage>
        <taxon>unclassified sequences</taxon>
        <taxon>metagenomes</taxon>
        <taxon>ecological metagenomes</taxon>
    </lineage>
</organism>
<proteinExistence type="predicted"/>
<dbReference type="EMBL" id="LAZR01000084">
    <property type="protein sequence ID" value="KKN93704.1"/>
    <property type="molecule type" value="Genomic_DNA"/>
</dbReference>
<sequence>MKIEINMDEGDLSLAKEMIETLMGEDQEEDRILQNLLDQLVFMKCPHCKIELDVKQIRDDLNELTLDQLPTDFTINCLNNHFLTAHVLDIKFVIFKYRGDVLAIKEDGTLEED</sequence>
<reference evidence="1" key="1">
    <citation type="journal article" date="2015" name="Nature">
        <title>Complex archaea that bridge the gap between prokaryotes and eukaryotes.</title>
        <authorList>
            <person name="Spang A."/>
            <person name="Saw J.H."/>
            <person name="Jorgensen S.L."/>
            <person name="Zaremba-Niedzwiedzka K."/>
            <person name="Martijn J."/>
            <person name="Lind A.E."/>
            <person name="van Eijk R."/>
            <person name="Schleper C."/>
            <person name="Guy L."/>
            <person name="Ettema T.J."/>
        </authorList>
    </citation>
    <scope>NUCLEOTIDE SEQUENCE</scope>
</reference>
<name>A0A0F9UPY3_9ZZZZ</name>
<accession>A0A0F9UPY3</accession>
<dbReference type="AlphaFoldDB" id="A0A0F9UPY3"/>